<dbReference type="CDD" id="cd00397">
    <property type="entry name" value="DNA_BRE_C"/>
    <property type="match status" value="1"/>
</dbReference>
<feature type="domain" description="Tyr recombinase" evidence="6">
    <location>
        <begin position="116"/>
        <end position="305"/>
    </location>
</feature>
<evidence type="ECO:0000256" key="4">
    <source>
        <dbReference type="ARBA" id="ARBA00023172"/>
    </source>
</evidence>
<dbReference type="InterPro" id="IPR011010">
    <property type="entry name" value="DNA_brk_join_enz"/>
</dbReference>
<keyword evidence="3 5" id="KW-0238">DNA-binding</keyword>
<dbReference type="InterPro" id="IPR044068">
    <property type="entry name" value="CB"/>
</dbReference>
<dbReference type="PROSITE" id="PS51898">
    <property type="entry name" value="TYR_RECOMBINASE"/>
    <property type="match status" value="1"/>
</dbReference>
<dbReference type="PROSITE" id="PS51900">
    <property type="entry name" value="CB"/>
    <property type="match status" value="1"/>
</dbReference>
<feature type="domain" description="Core-binding (CB)" evidence="7">
    <location>
        <begin position="2"/>
        <end position="81"/>
    </location>
</feature>
<dbReference type="GO" id="GO:0006310">
    <property type="term" value="P:DNA recombination"/>
    <property type="evidence" value="ECO:0007669"/>
    <property type="project" value="UniProtKB-KW"/>
</dbReference>
<dbReference type="InterPro" id="IPR002104">
    <property type="entry name" value="Integrase_catalytic"/>
</dbReference>
<dbReference type="AlphaFoldDB" id="A0A7Y1MP88"/>
<evidence type="ECO:0000256" key="3">
    <source>
        <dbReference type="ARBA" id="ARBA00023125"/>
    </source>
</evidence>
<name>A0A7Y1MP88_9PSED</name>
<keyword evidence="4" id="KW-0233">DNA recombination</keyword>
<sequence length="445" mass="50601">MTTPMDLAEDYIVTHDLRNSTADIYRASTRALIRHFNDSAVEAIDHRAVLDWRRTVLDGGLAKTSWNTYSNHLRTVWGYAIEHGALPRTSTNPFKKTSVIPPKRRSKTVVRDEIRKARSWLRTLVEQEATTKKRSKITPAWFWLAVFETFYYTGIRLNALLCLRYADIDWAQRLIMVSADTEKTHREFCIPIMEGLLPHLSQVFETAKGLGFEPGDQLFNVNRFSKYHYGKVMDTDQVEAMYKKLTVQTGTRMTPHRFRHTLATDLMRQPERNIHLTKSLLNHSNLATTLNYIEVDYEHMRNVLHERSAVQGALGHEHYVAEQITPDPVTEDLEQVPEQLSLMAIFDAGSDELPFEQSLSDATGEPLSVIGPLAGRYGDCTSLEDKPSPYATGLSHELPWDGPGTLWADLGIQERAPADDNEEAAVMLRMMMDRYGANTFGGGWS</sequence>
<comment type="similarity">
    <text evidence="1">Belongs to the 'phage' integrase family.</text>
</comment>
<dbReference type="EMBL" id="JAAQYP010000015">
    <property type="protein sequence ID" value="NNA95826.1"/>
    <property type="molecule type" value="Genomic_DNA"/>
</dbReference>
<dbReference type="Pfam" id="PF00589">
    <property type="entry name" value="Phage_integrase"/>
    <property type="match status" value="1"/>
</dbReference>
<evidence type="ECO:0000259" key="7">
    <source>
        <dbReference type="PROSITE" id="PS51900"/>
    </source>
</evidence>
<dbReference type="PANTHER" id="PTHR30349">
    <property type="entry name" value="PHAGE INTEGRASE-RELATED"/>
    <property type="match status" value="1"/>
</dbReference>
<evidence type="ECO:0000256" key="5">
    <source>
        <dbReference type="PROSITE-ProRule" id="PRU01248"/>
    </source>
</evidence>
<keyword evidence="2" id="KW-0229">DNA integration</keyword>
<evidence type="ECO:0000259" key="6">
    <source>
        <dbReference type="PROSITE" id="PS51898"/>
    </source>
</evidence>
<dbReference type="GO" id="GO:0003677">
    <property type="term" value="F:DNA binding"/>
    <property type="evidence" value="ECO:0007669"/>
    <property type="project" value="UniProtKB-UniRule"/>
</dbReference>
<dbReference type="SUPFAM" id="SSF56349">
    <property type="entry name" value="DNA breaking-rejoining enzymes"/>
    <property type="match status" value="1"/>
</dbReference>
<dbReference type="InterPro" id="IPR010998">
    <property type="entry name" value="Integrase_recombinase_N"/>
</dbReference>
<evidence type="ECO:0000313" key="8">
    <source>
        <dbReference type="EMBL" id="NNA95826.1"/>
    </source>
</evidence>
<proteinExistence type="inferred from homology"/>
<dbReference type="Gene3D" id="1.10.150.130">
    <property type="match status" value="1"/>
</dbReference>
<reference evidence="8 9" key="1">
    <citation type="journal article" date="2020" name="Front. Microbiol.">
        <title>Genetic Organization of the aprX-lipA2 Operon Affects the Proteolytic Potential of Pseudomonas Species in Milk.</title>
        <authorList>
            <person name="Maier C."/>
            <person name="Huptas C."/>
            <person name="von Neubeck M."/>
            <person name="Scherer S."/>
            <person name="Wenning M."/>
            <person name="Lucking G."/>
        </authorList>
    </citation>
    <scope>NUCLEOTIDE SEQUENCE [LARGE SCALE GENOMIC DNA]</scope>
    <source>
        <strain evidence="8 9">G4779</strain>
    </source>
</reference>
<organism evidence="8 9">
    <name type="scientific">Pseudomonas gessardii</name>
    <dbReference type="NCBI Taxonomy" id="78544"/>
    <lineage>
        <taxon>Bacteria</taxon>
        <taxon>Pseudomonadati</taxon>
        <taxon>Pseudomonadota</taxon>
        <taxon>Gammaproteobacteria</taxon>
        <taxon>Pseudomonadales</taxon>
        <taxon>Pseudomonadaceae</taxon>
        <taxon>Pseudomonas</taxon>
    </lineage>
</organism>
<accession>A0A7Y1MP88</accession>
<dbReference type="Proteomes" id="UP000542111">
    <property type="component" value="Unassembled WGS sequence"/>
</dbReference>
<gene>
    <name evidence="8" type="ORF">HBO33_11650</name>
</gene>
<dbReference type="OrthoDB" id="7064909at2"/>
<evidence type="ECO:0000313" key="9">
    <source>
        <dbReference type="Proteomes" id="UP000542111"/>
    </source>
</evidence>
<dbReference type="GO" id="GO:0015074">
    <property type="term" value="P:DNA integration"/>
    <property type="evidence" value="ECO:0007669"/>
    <property type="project" value="UniProtKB-KW"/>
</dbReference>
<dbReference type="InterPro" id="IPR050090">
    <property type="entry name" value="Tyrosine_recombinase_XerCD"/>
</dbReference>
<dbReference type="Gene3D" id="1.10.443.10">
    <property type="entry name" value="Intergrase catalytic core"/>
    <property type="match status" value="1"/>
</dbReference>
<dbReference type="GeneID" id="70104085"/>
<dbReference type="RefSeq" id="WP_076961919.1">
    <property type="nucleotide sequence ID" value="NZ_CBCRYT010000016.1"/>
</dbReference>
<evidence type="ECO:0000256" key="2">
    <source>
        <dbReference type="ARBA" id="ARBA00022908"/>
    </source>
</evidence>
<dbReference type="InterPro" id="IPR013762">
    <property type="entry name" value="Integrase-like_cat_sf"/>
</dbReference>
<comment type="caution">
    <text evidence="8">The sequence shown here is derived from an EMBL/GenBank/DDBJ whole genome shotgun (WGS) entry which is preliminary data.</text>
</comment>
<evidence type="ECO:0000256" key="1">
    <source>
        <dbReference type="ARBA" id="ARBA00008857"/>
    </source>
</evidence>
<protein>
    <submittedName>
        <fullName evidence="8">Tyrosine-type recombinase/integrase</fullName>
    </submittedName>
</protein>
<dbReference type="PANTHER" id="PTHR30349:SF64">
    <property type="entry name" value="PROPHAGE INTEGRASE INTD-RELATED"/>
    <property type="match status" value="1"/>
</dbReference>